<keyword evidence="4 5" id="KW-0472">Membrane</keyword>
<reference evidence="8 10" key="4">
    <citation type="submission" date="2022-12" db="EMBL/GenBank/DDBJ databases">
        <title>Genome analysis and biological profiling of marine Salinicoccus roseus MOSEL-ME25.</title>
        <authorList>
            <person name="Mirza F.T."/>
            <person name="Xie Y."/>
            <person name="Shinwari Z.K."/>
        </authorList>
    </citation>
    <scope>NUCLEOTIDE SEQUENCE [LARGE SCALE GENOMIC DNA]</scope>
    <source>
        <strain evidence="8 10">MOSEL-ME25</strain>
    </source>
</reference>
<evidence type="ECO:0000256" key="1">
    <source>
        <dbReference type="ARBA" id="ARBA00004141"/>
    </source>
</evidence>
<feature type="transmembrane region" description="Helical" evidence="5">
    <location>
        <begin position="60"/>
        <end position="78"/>
    </location>
</feature>
<evidence type="ECO:0000256" key="3">
    <source>
        <dbReference type="ARBA" id="ARBA00022989"/>
    </source>
</evidence>
<dbReference type="GO" id="GO:0016020">
    <property type="term" value="C:membrane"/>
    <property type="evidence" value="ECO:0007669"/>
    <property type="project" value="UniProtKB-SubCell"/>
</dbReference>
<gene>
    <name evidence="8" type="ORF">F7P68_0011000</name>
    <name evidence="7" type="ORF">SN16_09610</name>
</gene>
<feature type="domain" description="RDD" evidence="6">
    <location>
        <begin position="13"/>
        <end position="169"/>
    </location>
</feature>
<dbReference type="Proteomes" id="UP000031546">
    <property type="component" value="Unassembled WGS sequence"/>
</dbReference>
<dbReference type="EMBL" id="JABEVU030000001">
    <property type="protein sequence ID" value="MDB0581056.1"/>
    <property type="molecule type" value="Genomic_DNA"/>
</dbReference>
<accession>A0A0C2E480</accession>
<dbReference type="Pfam" id="PF06271">
    <property type="entry name" value="RDD"/>
    <property type="match status" value="1"/>
</dbReference>
<dbReference type="AlphaFoldDB" id="A0A0C2E480"/>
<evidence type="ECO:0000259" key="6">
    <source>
        <dbReference type="Pfam" id="PF06271"/>
    </source>
</evidence>
<protein>
    <submittedName>
        <fullName evidence="8">RDD family protein</fullName>
    </submittedName>
</protein>
<evidence type="ECO:0000313" key="10">
    <source>
        <dbReference type="Proteomes" id="UP000527860"/>
    </source>
</evidence>
<sequence length="181" mass="20344">MTNGQSESGLIRPSTLSRIKALFFDWLFICGYLILLLILNLITFAVVLDTFLEYTHMESQLISTFTSVIPIIIIFSFMEGKAPFASWGKRRSGIKVHYGGSPITGAIIRNTIKFLPWHLGHMSTIDGIYHDYTTPSSMLFLTLSLGLFLVLIFMALGREDGRHLGDLLARSRVAHYGKTLE</sequence>
<comment type="subcellular location">
    <subcellularLocation>
        <location evidence="1">Membrane</location>
        <topology evidence="1">Multi-pass membrane protein</topology>
    </subcellularLocation>
</comment>
<evidence type="ECO:0000313" key="7">
    <source>
        <dbReference type="EMBL" id="KIH70202.1"/>
    </source>
</evidence>
<reference evidence="8" key="3">
    <citation type="submission" date="2020-04" db="EMBL/GenBank/DDBJ databases">
        <authorList>
            <person name="Tanveer F."/>
            <person name="Xie Y."/>
            <person name="Shinwari Z.K."/>
        </authorList>
    </citation>
    <scope>NUCLEOTIDE SEQUENCE</scope>
    <source>
        <strain evidence="8">MOSEL-ME25</strain>
    </source>
</reference>
<feature type="transmembrane region" description="Helical" evidence="5">
    <location>
        <begin position="21"/>
        <end position="48"/>
    </location>
</feature>
<keyword evidence="3 5" id="KW-1133">Transmembrane helix</keyword>
<dbReference type="OrthoDB" id="1450430at2"/>
<reference evidence="7 9" key="1">
    <citation type="submission" date="2015-01" db="EMBL/GenBank/DDBJ databases">
        <title>Genome sequences of high lactate-tolerant strain Salinicoccus roseus W12 with industrial interest.</title>
        <authorList>
            <person name="Wang H."/>
            <person name="Yu B."/>
        </authorList>
    </citation>
    <scope>NUCLEOTIDE SEQUENCE [LARGE SCALE GENOMIC DNA]</scope>
    <source>
        <strain evidence="7 9">W12</strain>
    </source>
</reference>
<keyword evidence="2 5" id="KW-0812">Transmembrane</keyword>
<dbReference type="InterPro" id="IPR010432">
    <property type="entry name" value="RDD"/>
</dbReference>
<dbReference type="EMBL" id="JXII01000008">
    <property type="protein sequence ID" value="KIH70202.1"/>
    <property type="molecule type" value="Genomic_DNA"/>
</dbReference>
<proteinExistence type="predicted"/>
<dbReference type="Proteomes" id="UP000527860">
    <property type="component" value="Unassembled WGS sequence"/>
</dbReference>
<evidence type="ECO:0000313" key="8">
    <source>
        <dbReference type="EMBL" id="MDB0581056.1"/>
    </source>
</evidence>
<reference evidence="10" key="2">
    <citation type="submission" date="2020-04" db="EMBL/GenBank/DDBJ databases">
        <title>Genome analysis and biological profiling of marine Cellulosimicrobium funkei MOSEL-ME6.</title>
        <authorList>
            <person name="Tanveer F."/>
            <person name="Xie Y."/>
            <person name="Shinwari Z.K."/>
        </authorList>
    </citation>
    <scope>NUCLEOTIDE SEQUENCE [LARGE SCALE GENOMIC DNA]</scope>
    <source>
        <strain evidence="10">MOSEL-ME25</strain>
    </source>
</reference>
<evidence type="ECO:0000256" key="2">
    <source>
        <dbReference type="ARBA" id="ARBA00022692"/>
    </source>
</evidence>
<evidence type="ECO:0000256" key="4">
    <source>
        <dbReference type="ARBA" id="ARBA00023136"/>
    </source>
</evidence>
<organism evidence="7 9">
    <name type="scientific">Salinicoccus roseus</name>
    <dbReference type="NCBI Taxonomy" id="45670"/>
    <lineage>
        <taxon>Bacteria</taxon>
        <taxon>Bacillati</taxon>
        <taxon>Bacillota</taxon>
        <taxon>Bacilli</taxon>
        <taxon>Bacillales</taxon>
        <taxon>Staphylococcaceae</taxon>
        <taxon>Salinicoccus</taxon>
    </lineage>
</organism>
<comment type="caution">
    <text evidence="7">The sequence shown here is derived from an EMBL/GenBank/DDBJ whole genome shotgun (WGS) entry which is preliminary data.</text>
</comment>
<evidence type="ECO:0000313" key="9">
    <source>
        <dbReference type="Proteomes" id="UP000031546"/>
    </source>
</evidence>
<dbReference type="RefSeq" id="WP_040106406.1">
    <property type="nucleotide sequence ID" value="NZ_JABEVU030000001.1"/>
</dbReference>
<dbReference type="GeneID" id="77845812"/>
<evidence type="ECO:0000256" key="5">
    <source>
        <dbReference type="SAM" id="Phobius"/>
    </source>
</evidence>
<name>A0A0C2E480_9STAP</name>
<keyword evidence="10" id="KW-1185">Reference proteome</keyword>
<feature type="transmembrane region" description="Helical" evidence="5">
    <location>
        <begin position="137"/>
        <end position="156"/>
    </location>
</feature>